<keyword evidence="4 7" id="KW-0812">Transmembrane</keyword>
<evidence type="ECO:0000259" key="8">
    <source>
        <dbReference type="PROSITE" id="PS50928"/>
    </source>
</evidence>
<evidence type="ECO:0000256" key="3">
    <source>
        <dbReference type="ARBA" id="ARBA00022475"/>
    </source>
</evidence>
<feature type="transmembrane region" description="Helical" evidence="7">
    <location>
        <begin position="144"/>
        <end position="164"/>
    </location>
</feature>
<evidence type="ECO:0000256" key="5">
    <source>
        <dbReference type="ARBA" id="ARBA00022989"/>
    </source>
</evidence>
<dbReference type="SUPFAM" id="SSF161098">
    <property type="entry name" value="MetI-like"/>
    <property type="match status" value="1"/>
</dbReference>
<dbReference type="PROSITE" id="PS50928">
    <property type="entry name" value="ABC_TM1"/>
    <property type="match status" value="1"/>
</dbReference>
<dbReference type="OrthoDB" id="9778910at2"/>
<dbReference type="InterPro" id="IPR035906">
    <property type="entry name" value="MetI-like_sf"/>
</dbReference>
<accession>A0A4R2JL34</accession>
<comment type="subcellular location">
    <subcellularLocation>
        <location evidence="1 7">Cell membrane</location>
        <topology evidence="1 7">Multi-pass membrane protein</topology>
    </subcellularLocation>
</comment>
<keyword evidence="6 7" id="KW-0472">Membrane</keyword>
<dbReference type="CDD" id="cd06261">
    <property type="entry name" value="TM_PBP2"/>
    <property type="match status" value="1"/>
</dbReference>
<dbReference type="EMBL" id="SLWS01000003">
    <property type="protein sequence ID" value="TCO60731.1"/>
    <property type="molecule type" value="Genomic_DNA"/>
</dbReference>
<dbReference type="InterPro" id="IPR045621">
    <property type="entry name" value="BPD_transp_1_N"/>
</dbReference>
<dbReference type="AlphaFoldDB" id="A0A4R2JL34"/>
<dbReference type="PANTHER" id="PTHR43163:SF6">
    <property type="entry name" value="DIPEPTIDE TRANSPORT SYSTEM PERMEASE PROTEIN DPPB-RELATED"/>
    <property type="match status" value="1"/>
</dbReference>
<sequence>MNAVLKRLAMAVPALLGVSVVSFLLLNVLPGDPLAGLTGPATTQADRDALAHDLGLDRSVFVQYWLWLTRLLSGDMGFSLPRGRPVAELIGTALPNTVVLAAAAAVLGLAAGILLGSLAALWVGRWPDRLISGSSVLGLSIPNYWLSILLIIVFATGLKVLPAGGMHGPDGGFGDLLAHLVLPAIAASGVTAGLTARMTRASLLETLGEDFVLTLRAQGLSKRQVFGHVAKNAAPPIFAVGGLQIGYLLGGSVLVETIFSWPGLGQLMYQAIAERDLRVVQGAVLVIAVTFVVVNLVVDLLQAVVNPRLRRGV</sequence>
<evidence type="ECO:0000256" key="6">
    <source>
        <dbReference type="ARBA" id="ARBA00023136"/>
    </source>
</evidence>
<feature type="transmembrane region" description="Helical" evidence="7">
    <location>
        <begin position="7"/>
        <end position="29"/>
    </location>
</feature>
<gene>
    <name evidence="9" type="ORF">EV192_103306</name>
</gene>
<feature type="transmembrane region" description="Helical" evidence="7">
    <location>
        <begin position="98"/>
        <end position="123"/>
    </location>
</feature>
<organism evidence="9 10">
    <name type="scientific">Actinocrispum wychmicini</name>
    <dbReference type="NCBI Taxonomy" id="1213861"/>
    <lineage>
        <taxon>Bacteria</taxon>
        <taxon>Bacillati</taxon>
        <taxon>Actinomycetota</taxon>
        <taxon>Actinomycetes</taxon>
        <taxon>Pseudonocardiales</taxon>
        <taxon>Pseudonocardiaceae</taxon>
        <taxon>Actinocrispum</taxon>
    </lineage>
</organism>
<keyword evidence="3" id="KW-1003">Cell membrane</keyword>
<keyword evidence="5 7" id="KW-1133">Transmembrane helix</keyword>
<feature type="transmembrane region" description="Helical" evidence="7">
    <location>
        <begin position="279"/>
        <end position="301"/>
    </location>
</feature>
<reference evidence="9 10" key="1">
    <citation type="submission" date="2019-03" db="EMBL/GenBank/DDBJ databases">
        <title>Genomic Encyclopedia of Type Strains, Phase IV (KMG-IV): sequencing the most valuable type-strain genomes for metagenomic binning, comparative biology and taxonomic classification.</title>
        <authorList>
            <person name="Goeker M."/>
        </authorList>
    </citation>
    <scope>NUCLEOTIDE SEQUENCE [LARGE SCALE GENOMIC DNA]</scope>
    <source>
        <strain evidence="9 10">DSM 45934</strain>
    </source>
</reference>
<protein>
    <submittedName>
        <fullName evidence="9">Peptide/nickel transport system permease protein</fullName>
    </submittedName>
</protein>
<dbReference type="GO" id="GO:0071916">
    <property type="term" value="F:dipeptide transmembrane transporter activity"/>
    <property type="evidence" value="ECO:0007669"/>
    <property type="project" value="TreeGrafter"/>
</dbReference>
<dbReference type="Proteomes" id="UP000295680">
    <property type="component" value="Unassembled WGS sequence"/>
</dbReference>
<evidence type="ECO:0000313" key="9">
    <source>
        <dbReference type="EMBL" id="TCO60731.1"/>
    </source>
</evidence>
<evidence type="ECO:0000256" key="1">
    <source>
        <dbReference type="ARBA" id="ARBA00004651"/>
    </source>
</evidence>
<keyword evidence="2 7" id="KW-0813">Transport</keyword>
<feature type="domain" description="ABC transmembrane type-1" evidence="8">
    <location>
        <begin position="94"/>
        <end position="302"/>
    </location>
</feature>
<dbReference type="GO" id="GO:0005886">
    <property type="term" value="C:plasma membrane"/>
    <property type="evidence" value="ECO:0007669"/>
    <property type="project" value="UniProtKB-SubCell"/>
</dbReference>
<dbReference type="Gene3D" id="1.10.3720.10">
    <property type="entry name" value="MetI-like"/>
    <property type="match status" value="1"/>
</dbReference>
<proteinExistence type="inferred from homology"/>
<dbReference type="PANTHER" id="PTHR43163">
    <property type="entry name" value="DIPEPTIDE TRANSPORT SYSTEM PERMEASE PROTEIN DPPB-RELATED"/>
    <property type="match status" value="1"/>
</dbReference>
<comment type="caution">
    <text evidence="9">The sequence shown here is derived from an EMBL/GenBank/DDBJ whole genome shotgun (WGS) entry which is preliminary data.</text>
</comment>
<dbReference type="Pfam" id="PF00528">
    <property type="entry name" value="BPD_transp_1"/>
    <property type="match status" value="1"/>
</dbReference>
<dbReference type="RefSeq" id="WP_132115933.1">
    <property type="nucleotide sequence ID" value="NZ_SLWS01000003.1"/>
</dbReference>
<name>A0A4R2JL34_9PSEU</name>
<evidence type="ECO:0000256" key="4">
    <source>
        <dbReference type="ARBA" id="ARBA00022692"/>
    </source>
</evidence>
<evidence type="ECO:0000313" key="10">
    <source>
        <dbReference type="Proteomes" id="UP000295680"/>
    </source>
</evidence>
<keyword evidence="10" id="KW-1185">Reference proteome</keyword>
<dbReference type="InterPro" id="IPR000515">
    <property type="entry name" value="MetI-like"/>
</dbReference>
<evidence type="ECO:0000256" key="7">
    <source>
        <dbReference type="RuleBase" id="RU363032"/>
    </source>
</evidence>
<feature type="transmembrane region" description="Helical" evidence="7">
    <location>
        <begin position="176"/>
        <end position="196"/>
    </location>
</feature>
<comment type="similarity">
    <text evidence="7">Belongs to the binding-protein-dependent transport system permease family.</text>
</comment>
<evidence type="ECO:0000256" key="2">
    <source>
        <dbReference type="ARBA" id="ARBA00022448"/>
    </source>
</evidence>
<feature type="transmembrane region" description="Helical" evidence="7">
    <location>
        <begin position="237"/>
        <end position="259"/>
    </location>
</feature>
<dbReference type="Pfam" id="PF19300">
    <property type="entry name" value="BPD_transp_1_N"/>
    <property type="match status" value="1"/>
</dbReference>